<dbReference type="HOGENOM" id="CLU_067863_0_0_1"/>
<protein>
    <recommendedName>
        <fullName evidence="4">Malate dehydrogenase</fullName>
    </recommendedName>
</protein>
<dbReference type="InParanoid" id="A0A0D2AEH6"/>
<accession>A0A0D2AEH6</accession>
<dbReference type="InterPro" id="IPR021851">
    <property type="entry name" value="DUF3455"/>
</dbReference>
<dbReference type="PANTHER" id="PTHR35567">
    <property type="entry name" value="MALATE DEHYDROGENASE (AFU_ORTHOLOGUE AFUA_2G13800)"/>
    <property type="match status" value="1"/>
</dbReference>
<keyword evidence="3" id="KW-1185">Reference proteome</keyword>
<dbReference type="RefSeq" id="XP_016214734.1">
    <property type="nucleotide sequence ID" value="XM_016357330.1"/>
</dbReference>
<keyword evidence="1" id="KW-0732">Signal</keyword>
<evidence type="ECO:0000313" key="2">
    <source>
        <dbReference type="EMBL" id="KIW04865.1"/>
    </source>
</evidence>
<dbReference type="AlphaFoldDB" id="A0A0D2AEH6"/>
<dbReference type="PANTHER" id="PTHR35567:SF1">
    <property type="entry name" value="CONSERVED FUNGAL PROTEIN (AFU_ORTHOLOGUE AFUA_1G14230)"/>
    <property type="match status" value="1"/>
</dbReference>
<proteinExistence type="predicted"/>
<feature type="chain" id="PRO_5002253557" description="Malate dehydrogenase" evidence="1">
    <location>
        <begin position="17"/>
        <end position="240"/>
    </location>
</feature>
<sequence>MLSSIILAALPLFASAAPSPQPDLFSSLAKRADVPAAISQCDLSTVKMNTEGLPPPSAGLVLDHIAIGRGTQNYTCKDDTDASTPTLVGALATLFNVTCMAGPYASLLEVLPSIAVKFPVPDPNAALSPANLFLLGHHYFTNMTTPFFNLNTDSHEWGLMACSKLNSTNAPNSAVDVTNLKLAAKSRDGCTVQEVYRLNAAGGQPPATCKGMASSFQVDYAAEYWFWSDPKGQTKTGSYS</sequence>
<dbReference type="VEuPathDB" id="FungiDB:PV09_04046"/>
<evidence type="ECO:0000256" key="1">
    <source>
        <dbReference type="SAM" id="SignalP"/>
    </source>
</evidence>
<dbReference type="GeneID" id="27312019"/>
<dbReference type="STRING" id="253628.A0A0D2AEH6"/>
<feature type="signal peptide" evidence="1">
    <location>
        <begin position="1"/>
        <end position="16"/>
    </location>
</feature>
<organism evidence="2 3">
    <name type="scientific">Verruconis gallopava</name>
    <dbReference type="NCBI Taxonomy" id="253628"/>
    <lineage>
        <taxon>Eukaryota</taxon>
        <taxon>Fungi</taxon>
        <taxon>Dikarya</taxon>
        <taxon>Ascomycota</taxon>
        <taxon>Pezizomycotina</taxon>
        <taxon>Dothideomycetes</taxon>
        <taxon>Pleosporomycetidae</taxon>
        <taxon>Venturiales</taxon>
        <taxon>Sympoventuriaceae</taxon>
        <taxon>Verruconis</taxon>
    </lineage>
</organism>
<name>A0A0D2AEH6_9PEZI</name>
<dbReference type="OrthoDB" id="1859733at2759"/>
<evidence type="ECO:0008006" key="4">
    <source>
        <dbReference type="Google" id="ProtNLM"/>
    </source>
</evidence>
<dbReference type="Proteomes" id="UP000053259">
    <property type="component" value="Unassembled WGS sequence"/>
</dbReference>
<dbReference type="EMBL" id="KN847539">
    <property type="protein sequence ID" value="KIW04865.1"/>
    <property type="molecule type" value="Genomic_DNA"/>
</dbReference>
<dbReference type="Pfam" id="PF11937">
    <property type="entry name" value="DUF3455"/>
    <property type="match status" value="1"/>
</dbReference>
<reference evidence="2 3" key="1">
    <citation type="submission" date="2015-01" db="EMBL/GenBank/DDBJ databases">
        <title>The Genome Sequence of Ochroconis gallopava CBS43764.</title>
        <authorList>
            <consortium name="The Broad Institute Genomics Platform"/>
            <person name="Cuomo C."/>
            <person name="de Hoog S."/>
            <person name="Gorbushina A."/>
            <person name="Stielow B."/>
            <person name="Teixiera M."/>
            <person name="Abouelleil A."/>
            <person name="Chapman S.B."/>
            <person name="Priest M."/>
            <person name="Young S.K."/>
            <person name="Wortman J."/>
            <person name="Nusbaum C."/>
            <person name="Birren B."/>
        </authorList>
    </citation>
    <scope>NUCLEOTIDE SEQUENCE [LARGE SCALE GENOMIC DNA]</scope>
    <source>
        <strain evidence="2 3">CBS 43764</strain>
    </source>
</reference>
<gene>
    <name evidence="2" type="ORF">PV09_04046</name>
</gene>
<evidence type="ECO:0000313" key="3">
    <source>
        <dbReference type="Proteomes" id="UP000053259"/>
    </source>
</evidence>